<accession>A0A6A5KVJ8</accession>
<dbReference type="Pfam" id="PF01975">
    <property type="entry name" value="SurE"/>
    <property type="match status" value="1"/>
</dbReference>
<evidence type="ECO:0000313" key="6">
    <source>
        <dbReference type="EMBL" id="KAF1839381.1"/>
    </source>
</evidence>
<proteinExistence type="inferred from homology"/>
<dbReference type="PANTHER" id="PTHR30457:SF0">
    <property type="entry name" value="PHOSPHATASE, PUTATIVE (AFU_ORTHOLOGUE AFUA_4G01070)-RELATED"/>
    <property type="match status" value="1"/>
</dbReference>
<dbReference type="InterPro" id="IPR002828">
    <property type="entry name" value="SurE-like_Pase/nucleotidase"/>
</dbReference>
<dbReference type="Gene3D" id="3.40.1210.10">
    <property type="entry name" value="Survival protein SurE-like phosphatase/nucleotidase"/>
    <property type="match status" value="1"/>
</dbReference>
<dbReference type="InterPro" id="IPR030048">
    <property type="entry name" value="SurE"/>
</dbReference>
<comment type="similarity">
    <text evidence="1">Belongs to the SurE nucleotidase family.</text>
</comment>
<dbReference type="AlphaFoldDB" id="A0A6A5KVJ8"/>
<reference evidence="6" key="1">
    <citation type="submission" date="2020-01" db="EMBL/GenBank/DDBJ databases">
        <authorList>
            <consortium name="DOE Joint Genome Institute"/>
            <person name="Haridas S."/>
            <person name="Albert R."/>
            <person name="Binder M."/>
            <person name="Bloem J."/>
            <person name="Labutti K."/>
            <person name="Salamov A."/>
            <person name="Andreopoulos B."/>
            <person name="Baker S.E."/>
            <person name="Barry K."/>
            <person name="Bills G."/>
            <person name="Bluhm B.H."/>
            <person name="Cannon C."/>
            <person name="Castanera R."/>
            <person name="Culley D.E."/>
            <person name="Daum C."/>
            <person name="Ezra D."/>
            <person name="Gonzalez J.B."/>
            <person name="Henrissat B."/>
            <person name="Kuo A."/>
            <person name="Liang C."/>
            <person name="Lipzen A."/>
            <person name="Lutzoni F."/>
            <person name="Magnuson J."/>
            <person name="Mondo S."/>
            <person name="Nolan M."/>
            <person name="Ohm R."/>
            <person name="Pangilinan J."/>
            <person name="Park H.-J."/>
            <person name="Ramirez L."/>
            <person name="Alfaro M."/>
            <person name="Sun H."/>
            <person name="Tritt A."/>
            <person name="Yoshinaga Y."/>
            <person name="Zwiers L.-H."/>
            <person name="Turgeon B.G."/>
            <person name="Goodwin S.B."/>
            <person name="Spatafora J.W."/>
            <person name="Crous P.W."/>
            <person name="Grigoriev I.V."/>
        </authorList>
    </citation>
    <scope>NUCLEOTIDE SEQUENCE</scope>
    <source>
        <strain evidence="6">P77</strain>
    </source>
</reference>
<dbReference type="InterPro" id="IPR036523">
    <property type="entry name" value="SurE-like_sf"/>
</dbReference>
<dbReference type="OrthoDB" id="4018688at2759"/>
<dbReference type="SUPFAM" id="SSF64167">
    <property type="entry name" value="SurE-like"/>
    <property type="match status" value="1"/>
</dbReference>
<keyword evidence="7" id="KW-1185">Reference proteome</keyword>
<evidence type="ECO:0000256" key="1">
    <source>
        <dbReference type="ARBA" id="ARBA00011062"/>
    </source>
</evidence>
<sequence>MRFSVNTALTVALGLVASTDALKILMGNDDGFGSGNLRELYKLLLDAGHEVLVVAPARGQSGKGSTVIWAETANLTTPSQYDIIPAGAPAVGRDPNNDNIWYYDGTPAACTFVALDFVLPRYYPDWNQTPDLFVSGPNYGTNLGAFVMGLSGTVGATFAAVSRSIPGIATSASNKAVPYFNVTSASDPAVLAAKVSFEVVNEFIQNTPEGQEILPLGYGVNVNIPELVNNTMPPVVKTRITGNANTDVAVYNETTGLFTWDNIDPLAAGINAAYNGDISLPGETWVVAGGGVSVSLFTLDFTAPSNKYTELVFDKVENLTSGSPSMNTTVYSKRMVEERMRKRGAMLTGRDGGA</sequence>
<dbReference type="Proteomes" id="UP000800040">
    <property type="component" value="Unassembled WGS sequence"/>
</dbReference>
<evidence type="ECO:0000313" key="7">
    <source>
        <dbReference type="Proteomes" id="UP000800040"/>
    </source>
</evidence>
<evidence type="ECO:0000256" key="4">
    <source>
        <dbReference type="SAM" id="SignalP"/>
    </source>
</evidence>
<feature type="chain" id="PRO_5025599546" evidence="4">
    <location>
        <begin position="22"/>
        <end position="354"/>
    </location>
</feature>
<feature type="signal peptide" evidence="4">
    <location>
        <begin position="1"/>
        <end position="21"/>
    </location>
</feature>
<keyword evidence="4" id="KW-0732">Signal</keyword>
<evidence type="ECO:0000259" key="5">
    <source>
        <dbReference type="Pfam" id="PF01975"/>
    </source>
</evidence>
<dbReference type="GO" id="GO:0008252">
    <property type="term" value="F:nucleotidase activity"/>
    <property type="evidence" value="ECO:0007669"/>
    <property type="project" value="InterPro"/>
</dbReference>
<evidence type="ECO:0000256" key="3">
    <source>
        <dbReference type="ARBA" id="ARBA00022801"/>
    </source>
</evidence>
<evidence type="ECO:0000256" key="2">
    <source>
        <dbReference type="ARBA" id="ARBA00022723"/>
    </source>
</evidence>
<gene>
    <name evidence="6" type="ORF">BDW02DRAFT_514437</name>
</gene>
<dbReference type="PANTHER" id="PTHR30457">
    <property type="entry name" value="5'-NUCLEOTIDASE SURE"/>
    <property type="match status" value="1"/>
</dbReference>
<feature type="domain" description="Survival protein SurE-like phosphatase/nucleotidase" evidence="5">
    <location>
        <begin position="24"/>
        <end position="241"/>
    </location>
</feature>
<name>A0A6A5KVJ8_9PLEO</name>
<protein>
    <submittedName>
        <fullName evidence="6">Acid phosphatase</fullName>
    </submittedName>
</protein>
<organism evidence="6 7">
    <name type="scientific">Decorospora gaudefroyi</name>
    <dbReference type="NCBI Taxonomy" id="184978"/>
    <lineage>
        <taxon>Eukaryota</taxon>
        <taxon>Fungi</taxon>
        <taxon>Dikarya</taxon>
        <taxon>Ascomycota</taxon>
        <taxon>Pezizomycotina</taxon>
        <taxon>Dothideomycetes</taxon>
        <taxon>Pleosporomycetidae</taxon>
        <taxon>Pleosporales</taxon>
        <taxon>Pleosporineae</taxon>
        <taxon>Pleosporaceae</taxon>
        <taxon>Decorospora</taxon>
    </lineage>
</organism>
<dbReference type="EMBL" id="ML975245">
    <property type="protein sequence ID" value="KAF1839381.1"/>
    <property type="molecule type" value="Genomic_DNA"/>
</dbReference>
<dbReference type="GO" id="GO:0046872">
    <property type="term" value="F:metal ion binding"/>
    <property type="evidence" value="ECO:0007669"/>
    <property type="project" value="UniProtKB-KW"/>
</dbReference>
<keyword evidence="2" id="KW-0479">Metal-binding</keyword>
<keyword evidence="3" id="KW-0378">Hydrolase</keyword>